<organism evidence="2 3">
    <name type="scientific">Aestuariibaculum lutulentum</name>
    <dbReference type="NCBI Taxonomy" id="2920935"/>
    <lineage>
        <taxon>Bacteria</taxon>
        <taxon>Pseudomonadati</taxon>
        <taxon>Bacteroidota</taxon>
        <taxon>Flavobacteriia</taxon>
        <taxon>Flavobacteriales</taxon>
        <taxon>Flavobacteriaceae</taxon>
    </lineage>
</organism>
<name>A0ABS9RGZ7_9FLAO</name>
<dbReference type="Proteomes" id="UP001156141">
    <property type="component" value="Unassembled WGS sequence"/>
</dbReference>
<dbReference type="EMBL" id="JAKVQD010000001">
    <property type="protein sequence ID" value="MCH4552216.1"/>
    <property type="molecule type" value="Genomic_DNA"/>
</dbReference>
<accession>A0ABS9RGZ7</accession>
<evidence type="ECO:0000256" key="1">
    <source>
        <dbReference type="SAM" id="Phobius"/>
    </source>
</evidence>
<comment type="caution">
    <text evidence="2">The sequence shown here is derived from an EMBL/GenBank/DDBJ whole genome shotgun (WGS) entry which is preliminary data.</text>
</comment>
<keyword evidence="1" id="KW-0812">Transmembrane</keyword>
<evidence type="ECO:0000313" key="2">
    <source>
        <dbReference type="EMBL" id="MCH4552216.1"/>
    </source>
</evidence>
<reference evidence="2" key="1">
    <citation type="submission" date="2022-02" db="EMBL/GenBank/DDBJ databases">
        <title>Aestuariibaculum sp., a marine bacterium isolated from sediment in Guangxi.</title>
        <authorList>
            <person name="Ying J."/>
        </authorList>
    </citation>
    <scope>NUCLEOTIDE SEQUENCE</scope>
    <source>
        <strain evidence="2">L182</strain>
    </source>
</reference>
<feature type="transmembrane region" description="Helical" evidence="1">
    <location>
        <begin position="20"/>
        <end position="39"/>
    </location>
</feature>
<evidence type="ECO:0000313" key="3">
    <source>
        <dbReference type="Proteomes" id="UP001156141"/>
    </source>
</evidence>
<protein>
    <recommendedName>
        <fullName evidence="4">J domain-containing protein</fullName>
    </recommendedName>
</protein>
<proteinExistence type="predicted"/>
<keyword evidence="1" id="KW-0472">Membrane</keyword>
<keyword evidence="3" id="KW-1185">Reference proteome</keyword>
<gene>
    <name evidence="2" type="ORF">MKW35_06260</name>
</gene>
<evidence type="ECO:0008006" key="4">
    <source>
        <dbReference type="Google" id="ProtNLM"/>
    </source>
</evidence>
<dbReference type="RefSeq" id="WP_240572528.1">
    <property type="nucleotide sequence ID" value="NZ_CP136709.1"/>
</dbReference>
<sequence>MIQTTSEIGKAAANLTEPAISIWFWVATAELLIIGFLVYKIISTKNKLPLSEISKSKLKNAQKTDIDMNNIMNSIVGSRDLYKQLSRVCHPDRFINTDHYESAVLIFQEISKNKRNHDKLAHLQKRAETELNINFK</sequence>
<keyword evidence="1" id="KW-1133">Transmembrane helix</keyword>